<dbReference type="EMBL" id="CP003931">
    <property type="protein sequence ID" value="AGB39916.1"/>
    <property type="molecule type" value="Genomic_DNA"/>
</dbReference>
<dbReference type="Proteomes" id="UP000010878">
    <property type="component" value="Plasmid 2"/>
</dbReference>
<geneLocation type="plasmid" evidence="2">
    <name>2</name>
</geneLocation>
<gene>
    <name evidence="2" type="ORF">Natoc_4221</name>
</gene>
<dbReference type="RefSeq" id="WP_015323347.1">
    <property type="nucleotide sequence ID" value="NC_019976.1"/>
</dbReference>
<accession>L0K4H5</accession>
<dbReference type="Pfam" id="PF18545">
    <property type="entry name" value="HalOD1"/>
    <property type="match status" value="1"/>
</dbReference>
<dbReference type="AlphaFoldDB" id="L0K4H5"/>
<dbReference type="KEGG" id="nou:Natoc_4221"/>
<keyword evidence="3" id="KW-1185">Reference proteome</keyword>
<dbReference type="HOGENOM" id="CLU_159738_3_3_2"/>
<dbReference type="OrthoDB" id="221929at2157"/>
<dbReference type="GeneID" id="14405947"/>
<feature type="domain" description="Halobacterial output" evidence="1">
    <location>
        <begin position="10"/>
        <end position="75"/>
    </location>
</feature>
<proteinExistence type="predicted"/>
<evidence type="ECO:0000259" key="1">
    <source>
        <dbReference type="Pfam" id="PF18545"/>
    </source>
</evidence>
<reference evidence="2 3" key="1">
    <citation type="submission" date="2012-11" db="EMBL/GenBank/DDBJ databases">
        <title>FINISHED of Natronococcus occultus SP4, DSM 3396.</title>
        <authorList>
            <consortium name="DOE Joint Genome Institute"/>
            <person name="Eisen J."/>
            <person name="Huntemann M."/>
            <person name="Wei C.-L."/>
            <person name="Han J."/>
            <person name="Detter J.C."/>
            <person name="Han C."/>
            <person name="Tapia R."/>
            <person name="Chen A."/>
            <person name="Kyrpides N."/>
            <person name="Mavromatis K."/>
            <person name="Markowitz V."/>
            <person name="Szeto E."/>
            <person name="Ivanova N."/>
            <person name="Mikhailova N."/>
            <person name="Ovchinnikova G."/>
            <person name="Pagani I."/>
            <person name="Pati A."/>
            <person name="Goodwin L."/>
            <person name="Nordberg H.P."/>
            <person name="Cantor M.N."/>
            <person name="Hua S.X."/>
            <person name="Woyke T."/>
            <person name="Eisen J."/>
            <person name="Klenk H.-P."/>
            <person name="Klenk H.-P."/>
        </authorList>
    </citation>
    <scope>NUCLEOTIDE SEQUENCE [LARGE SCALE GENOMIC DNA]</scope>
    <source>
        <strain evidence="2 3">SP4</strain>
        <plasmid evidence="3">Plasmid 2</plasmid>
    </source>
</reference>
<organism evidence="2 3">
    <name type="scientific">Natronococcus occultus SP4</name>
    <dbReference type="NCBI Taxonomy" id="694430"/>
    <lineage>
        <taxon>Archaea</taxon>
        <taxon>Methanobacteriati</taxon>
        <taxon>Methanobacteriota</taxon>
        <taxon>Stenosarchaea group</taxon>
        <taxon>Halobacteria</taxon>
        <taxon>Halobacteriales</taxon>
        <taxon>Natrialbaceae</taxon>
        <taxon>Natronococcus</taxon>
    </lineage>
</organism>
<name>L0K4H5_9EURY</name>
<dbReference type="InterPro" id="IPR040624">
    <property type="entry name" value="HalOD1"/>
</dbReference>
<keyword evidence="2" id="KW-0614">Plasmid</keyword>
<sequence length="82" mass="9020">MTETLTETAEDVHERIVVGVATLEDVDPMALPPLFDAVDPDALEAIFADPERNTVRIGTIEFPYAGHTIRIECGDEPVVRID</sequence>
<evidence type="ECO:0000313" key="3">
    <source>
        <dbReference type="Proteomes" id="UP000010878"/>
    </source>
</evidence>
<evidence type="ECO:0000313" key="2">
    <source>
        <dbReference type="EMBL" id="AGB39916.1"/>
    </source>
</evidence>
<protein>
    <recommendedName>
        <fullName evidence="1">Halobacterial output domain-containing protein</fullName>
    </recommendedName>
</protein>